<proteinExistence type="predicted"/>
<keyword evidence="2" id="KW-0732">Signal</keyword>
<feature type="domain" description="SLH" evidence="3">
    <location>
        <begin position="27"/>
        <end position="90"/>
    </location>
</feature>
<dbReference type="RefSeq" id="WP_206582272.1">
    <property type="nucleotide sequence ID" value="NZ_JAFJZZ010000003.1"/>
</dbReference>
<feature type="chain" id="PRO_5037597497" evidence="2">
    <location>
        <begin position="23"/>
        <end position="353"/>
    </location>
</feature>
<dbReference type="Proteomes" id="UP000664545">
    <property type="component" value="Unassembled WGS sequence"/>
</dbReference>
<keyword evidence="5" id="KW-1185">Reference proteome</keyword>
<dbReference type="AlphaFoldDB" id="A0A939IJB3"/>
<protein>
    <submittedName>
        <fullName evidence="4">S-layer homology domain-containing protein</fullName>
    </submittedName>
</protein>
<feature type="domain" description="SLH" evidence="3">
    <location>
        <begin position="145"/>
        <end position="208"/>
    </location>
</feature>
<dbReference type="Pfam" id="PF00395">
    <property type="entry name" value="SLH"/>
    <property type="match status" value="2"/>
</dbReference>
<evidence type="ECO:0000313" key="4">
    <source>
        <dbReference type="EMBL" id="MBN7773428.1"/>
    </source>
</evidence>
<keyword evidence="1" id="KW-0677">Repeat</keyword>
<dbReference type="PANTHER" id="PTHR43308">
    <property type="entry name" value="OUTER MEMBRANE PROTEIN ALPHA-RELATED"/>
    <property type="match status" value="1"/>
</dbReference>
<dbReference type="PROSITE" id="PS51272">
    <property type="entry name" value="SLH"/>
    <property type="match status" value="2"/>
</dbReference>
<dbReference type="InterPro" id="IPR051465">
    <property type="entry name" value="Cell_Envelope_Struct_Comp"/>
</dbReference>
<evidence type="ECO:0000259" key="3">
    <source>
        <dbReference type="PROSITE" id="PS51272"/>
    </source>
</evidence>
<gene>
    <name evidence="4" type="ORF">JYB65_08640</name>
</gene>
<sequence length="353" mass="39211">MKKLLYVIGMLLLLGAASVAYANTETKGKTFSDVSSANWAYASVNAMSQKGILTGYPDGTFKPGNPLTYGQFIKMALIAATNEDIGNSSSGNWALSYYHEALEQKYFGTTDIKESQLNSQIPRTDMALIISNILGDIAINNYDELEASISDVDSTTKNDYDIMKAYATGILTGYADGTFKPNGTLTRAEAVTVIHRLVDESKRVLPEGKKEEPVVNDSGKSYKTVNTKDYFDPATVYDVKKTNTGTFEDTAEFYTDASLFDFKMNTEYQEKNGEWDCSFTHILAGYVYLVKDGKITTWCQTTPMYDEDANFLNYFGSISSTNVRDADYIVVASHYSQEKKTWGTVIVVNPFKQ</sequence>
<reference evidence="4" key="1">
    <citation type="submission" date="2021-02" db="EMBL/GenBank/DDBJ databases">
        <title>Abyssanaerobacter marinus gen.nov., sp., nov, anaerobic bacterium isolated from the Onnuri vent field of Indian Ocean and suggestion of Mogibacteriaceae fam. nov., and proposal of reclassification of ambiguous this family's genus member.</title>
        <authorList>
            <person name="Kim Y.J."/>
            <person name="Yang J.-A."/>
        </authorList>
    </citation>
    <scope>NUCLEOTIDE SEQUENCE</scope>
    <source>
        <strain evidence="4">DSM 2634</strain>
    </source>
</reference>
<accession>A0A939IJB3</accession>
<evidence type="ECO:0000313" key="5">
    <source>
        <dbReference type="Proteomes" id="UP000664545"/>
    </source>
</evidence>
<dbReference type="InterPro" id="IPR001119">
    <property type="entry name" value="SLH_dom"/>
</dbReference>
<organism evidence="4 5">
    <name type="scientific">Clostridium aminobutyricum</name>
    <dbReference type="NCBI Taxonomy" id="33953"/>
    <lineage>
        <taxon>Bacteria</taxon>
        <taxon>Bacillati</taxon>
        <taxon>Bacillota</taxon>
        <taxon>Clostridia</taxon>
        <taxon>Eubacteriales</taxon>
        <taxon>Clostridiaceae</taxon>
        <taxon>Clostridium</taxon>
    </lineage>
</organism>
<feature type="signal peptide" evidence="2">
    <location>
        <begin position="1"/>
        <end position="22"/>
    </location>
</feature>
<evidence type="ECO:0000256" key="2">
    <source>
        <dbReference type="SAM" id="SignalP"/>
    </source>
</evidence>
<comment type="caution">
    <text evidence="4">The sequence shown here is derived from an EMBL/GenBank/DDBJ whole genome shotgun (WGS) entry which is preliminary data.</text>
</comment>
<name>A0A939IJB3_CLOAM</name>
<evidence type="ECO:0000256" key="1">
    <source>
        <dbReference type="ARBA" id="ARBA00022737"/>
    </source>
</evidence>
<dbReference type="EMBL" id="JAFJZZ010000003">
    <property type="protein sequence ID" value="MBN7773428.1"/>
    <property type="molecule type" value="Genomic_DNA"/>
</dbReference>